<dbReference type="PANTHER" id="PTHR38733:SF1">
    <property type="entry name" value="TYPE IV METHYL-DIRECTED RESTRICTION ENZYME ECOKMCRBC"/>
    <property type="match status" value="1"/>
</dbReference>
<name>A0ABS1CJQ5_9GAMM</name>
<proteinExistence type="predicted"/>
<evidence type="ECO:0000313" key="1">
    <source>
        <dbReference type="EMBL" id="MBK1632161.1"/>
    </source>
</evidence>
<accession>A0ABS1CJQ5</accession>
<dbReference type="Pfam" id="PF10117">
    <property type="entry name" value="McrBC"/>
    <property type="match status" value="1"/>
</dbReference>
<organism evidence="1 2">
    <name type="scientific">Thiohalocapsa halophila</name>
    <dbReference type="NCBI Taxonomy" id="69359"/>
    <lineage>
        <taxon>Bacteria</taxon>
        <taxon>Pseudomonadati</taxon>
        <taxon>Pseudomonadota</taxon>
        <taxon>Gammaproteobacteria</taxon>
        <taxon>Chromatiales</taxon>
        <taxon>Chromatiaceae</taxon>
        <taxon>Thiohalocapsa</taxon>
    </lineage>
</organism>
<evidence type="ECO:0008006" key="3">
    <source>
        <dbReference type="Google" id="ProtNLM"/>
    </source>
</evidence>
<dbReference type="Proteomes" id="UP000748752">
    <property type="component" value="Unassembled WGS sequence"/>
</dbReference>
<sequence>MSSTDVHSLKEQGATQVHGLSCDQISEIKQLIPGVVIEPGVDPGAYAVNPGCHVGSVRLTFGELRVMPKLPIARVLFLWSYAFDPKHWRDREVELPKAPGLINALAHAFGLELERQMRSGLLEDYQRKEENERTVRGRIRMVEQWVNTLRQRPEVACTYEEYTADIIENQLLKEAIRMLRASLDVDHSSAKILSRCAQELLNVSAVRFATHYVPEVAYRPRSARYRRAIELARLILSRSSFELDDQEAGFVRMRGFLFDMNRVFEEFVRTALREALGLSRNSFGSARSFASGADLYLDSRRRVSLEPDLLWKQASRLRFVGDVKYKKLAPSSMPNADIYQMLAYLVGTELDTGMLIYPKSTEEPSDRTVEIPIDGRARRILVRVIDLESNPERILSKMDVLAYEIRAIATTVSRS</sequence>
<keyword evidence="2" id="KW-1185">Reference proteome</keyword>
<dbReference type="EMBL" id="NRRV01000041">
    <property type="protein sequence ID" value="MBK1632161.1"/>
    <property type="molecule type" value="Genomic_DNA"/>
</dbReference>
<dbReference type="InterPro" id="IPR019292">
    <property type="entry name" value="McrC"/>
</dbReference>
<reference evidence="1 2" key="1">
    <citation type="journal article" date="2020" name="Microorganisms">
        <title>Osmotic Adaptation and Compatible Solute Biosynthesis of Phototrophic Bacteria as Revealed from Genome Analyses.</title>
        <authorList>
            <person name="Imhoff J.F."/>
            <person name="Rahn T."/>
            <person name="Kunzel S."/>
            <person name="Keller A."/>
            <person name="Neulinger S.C."/>
        </authorList>
    </citation>
    <scope>NUCLEOTIDE SEQUENCE [LARGE SCALE GENOMIC DNA]</scope>
    <source>
        <strain evidence="1 2">DSM 6210</strain>
    </source>
</reference>
<evidence type="ECO:0000313" key="2">
    <source>
        <dbReference type="Proteomes" id="UP000748752"/>
    </source>
</evidence>
<gene>
    <name evidence="1" type="ORF">CKO31_15730</name>
</gene>
<protein>
    <recommendedName>
        <fullName evidence="3">Restriction endonuclease</fullName>
    </recommendedName>
</protein>
<dbReference type="PANTHER" id="PTHR38733">
    <property type="entry name" value="PROTEIN MCRC"/>
    <property type="match status" value="1"/>
</dbReference>
<comment type="caution">
    <text evidence="1">The sequence shown here is derived from an EMBL/GenBank/DDBJ whole genome shotgun (WGS) entry which is preliminary data.</text>
</comment>